<comment type="caution">
    <text evidence="9">The sequence shown here is derived from an EMBL/GenBank/DDBJ whole genome shotgun (WGS) entry which is preliminary data.</text>
</comment>
<gene>
    <name evidence="9" type="ORF">COS99_00250</name>
</gene>
<dbReference type="PANTHER" id="PTHR47779">
    <property type="entry name" value="SYNTHASE (CCG-9), PUTATIVE (AFU_ORTHOLOGUE AFUA_3G12100)-RELATED"/>
    <property type="match status" value="1"/>
</dbReference>
<evidence type="ECO:0000313" key="10">
    <source>
        <dbReference type="Proteomes" id="UP000230052"/>
    </source>
</evidence>
<comment type="subunit">
    <text evidence="2">Homodimer.</text>
</comment>
<organism evidence="9 10">
    <name type="scientific">Candidatus Aquitaenariimonas noxiae</name>
    <dbReference type="NCBI Taxonomy" id="1974741"/>
    <lineage>
        <taxon>Bacteria</taxon>
        <taxon>Pseudomonadati</taxon>
        <taxon>Candidatus Omnitrophota</taxon>
        <taxon>Candidatus Aquitaenariimonas</taxon>
    </lineage>
</organism>
<dbReference type="SUPFAM" id="SSF53756">
    <property type="entry name" value="UDP-Glycosyltransferase/glycogen phosphorylase"/>
    <property type="match status" value="1"/>
</dbReference>
<reference evidence="9 10" key="1">
    <citation type="submission" date="2017-09" db="EMBL/GenBank/DDBJ databases">
        <title>Depth-based differentiation of microbial function through sediment-hosted aquifers and enrichment of novel symbionts in the deep terrestrial subsurface.</title>
        <authorList>
            <person name="Probst A.J."/>
            <person name="Ladd B."/>
            <person name="Jarett J.K."/>
            <person name="Geller-Mcgrath D.E."/>
            <person name="Sieber C.M."/>
            <person name="Emerson J.B."/>
            <person name="Anantharaman K."/>
            <person name="Thomas B.C."/>
            <person name="Malmstrom R."/>
            <person name="Stieglmeier M."/>
            <person name="Klingl A."/>
            <person name="Woyke T."/>
            <person name="Ryan C.M."/>
            <person name="Banfield J.F."/>
        </authorList>
    </citation>
    <scope>NUCLEOTIDE SEQUENCE [LARGE SCALE GENOMIC DNA]</scope>
    <source>
        <strain evidence="9">CG07_land_8_20_14_0_80_42_15</strain>
    </source>
</reference>
<dbReference type="Gene3D" id="3.40.50.2000">
    <property type="entry name" value="Glycogen Phosphorylase B"/>
    <property type="match status" value="2"/>
</dbReference>
<dbReference type="Proteomes" id="UP000230052">
    <property type="component" value="Unassembled WGS sequence"/>
</dbReference>
<protein>
    <submittedName>
        <fullName evidence="9">Glycosyl transferase family 1</fullName>
    </submittedName>
</protein>
<dbReference type="EMBL" id="PEWV01000005">
    <property type="protein sequence ID" value="PIU42426.1"/>
    <property type="molecule type" value="Genomic_DNA"/>
</dbReference>
<feature type="domain" description="Glycosyl transferase family 1" evidence="7">
    <location>
        <begin position="208"/>
        <end position="374"/>
    </location>
</feature>
<keyword evidence="4" id="KW-0328">Glycosyltransferase</keyword>
<dbReference type="InterPro" id="IPR052078">
    <property type="entry name" value="Trehalose_Metab_GTase"/>
</dbReference>
<sequence length="405" mass="46187">MNTTKINEYAAVVGQPIIDDLKLLSKRLKGKVIQNINSTAVGGGVAEILSRMVPLLRELNIDTHWDVIKGGRQFFDVTKKFHNALHGRPEEINQRDLDIFLEISQNNIEEMDIYGDIVFVHDPQPIVLVKKKKENKWIWRCHIDVSSPNQMIWEFLEDFIFNYDAAVFSSPAFSPKLPIRQFLISPSIDPLSDKNRELPQETIDGVLRKYEIYKSKPIITQISRFDRLKDPLGVIEVYKQVKRYRDCQLLLAGGGASDDPEGKKVLEEVKDKAKHDPDIHILLLPQNDIEINALQRASTVIIQKSIKEGFGLTVTEALWKAKPVVASNVGGIPLQITHKYSGLLCNSIEGAGFAIKQLLNSPEYAKKLGENGREHVRNNFLLTRHLKDYMLLFLSLYHREDVVYL</sequence>
<evidence type="ECO:0000259" key="8">
    <source>
        <dbReference type="Pfam" id="PF21269"/>
    </source>
</evidence>
<proteinExistence type="inferred from homology"/>
<evidence type="ECO:0000313" key="9">
    <source>
        <dbReference type="EMBL" id="PIU42426.1"/>
    </source>
</evidence>
<name>A0A2J0L561_9BACT</name>
<dbReference type="Pfam" id="PF21269">
    <property type="entry name" value="TreT_GT1"/>
    <property type="match status" value="1"/>
</dbReference>
<dbReference type="PANTHER" id="PTHR47779:SF1">
    <property type="entry name" value="SYNTHASE (CCG-9), PUTATIVE (AFU_ORTHOLOGUE AFUA_3G12100)-RELATED"/>
    <property type="match status" value="1"/>
</dbReference>
<dbReference type="GO" id="GO:0016757">
    <property type="term" value="F:glycosyltransferase activity"/>
    <property type="evidence" value="ECO:0007669"/>
    <property type="project" value="UniProtKB-KW"/>
</dbReference>
<evidence type="ECO:0000256" key="2">
    <source>
        <dbReference type="ARBA" id="ARBA00011738"/>
    </source>
</evidence>
<dbReference type="InterPro" id="IPR049438">
    <property type="entry name" value="TreT_GT1"/>
</dbReference>
<feature type="domain" description="Trehalose synthase N-terminal" evidence="8">
    <location>
        <begin position="35"/>
        <end position="174"/>
    </location>
</feature>
<dbReference type="Pfam" id="PF00534">
    <property type="entry name" value="Glycos_transf_1"/>
    <property type="match status" value="1"/>
</dbReference>
<evidence type="ECO:0000256" key="4">
    <source>
        <dbReference type="ARBA" id="ARBA00022676"/>
    </source>
</evidence>
<dbReference type="InterPro" id="IPR001296">
    <property type="entry name" value="Glyco_trans_1"/>
</dbReference>
<dbReference type="AlphaFoldDB" id="A0A2J0L561"/>
<keyword evidence="5 9" id="KW-0808">Transferase</keyword>
<evidence type="ECO:0000259" key="7">
    <source>
        <dbReference type="Pfam" id="PF00534"/>
    </source>
</evidence>
<keyword evidence="6" id="KW-0119">Carbohydrate metabolism</keyword>
<accession>A0A2J0L561</accession>
<evidence type="ECO:0000256" key="5">
    <source>
        <dbReference type="ARBA" id="ARBA00022679"/>
    </source>
</evidence>
<evidence type="ECO:0000256" key="6">
    <source>
        <dbReference type="ARBA" id="ARBA00023277"/>
    </source>
</evidence>
<dbReference type="GO" id="GO:0006006">
    <property type="term" value="P:glucose metabolic process"/>
    <property type="evidence" value="ECO:0007669"/>
    <property type="project" value="UniProtKB-KW"/>
</dbReference>
<evidence type="ECO:0000256" key="3">
    <source>
        <dbReference type="ARBA" id="ARBA00022526"/>
    </source>
</evidence>
<evidence type="ECO:0000256" key="1">
    <source>
        <dbReference type="ARBA" id="ARBA00009481"/>
    </source>
</evidence>
<keyword evidence="3" id="KW-0313">Glucose metabolism</keyword>
<comment type="similarity">
    <text evidence="1">Belongs to the glycosyltransferase group 1 family. Glycosyltransferase 4 subfamily.</text>
</comment>